<dbReference type="Pfam" id="PF11010">
    <property type="entry name" value="DUF2848"/>
    <property type="match status" value="1"/>
</dbReference>
<reference evidence="1 2" key="1">
    <citation type="submission" date="2018-10" db="EMBL/GenBank/DDBJ databases">
        <authorList>
            <person name="Criscuolo A."/>
        </authorList>
    </citation>
    <scope>NUCLEOTIDE SEQUENCE [LARGE SCALE GENOMIC DNA]</scope>
    <source>
        <strain evidence="1">DnA1</strain>
    </source>
</reference>
<sequence>MRFELIRAGRSEFRTLDLCRVVIAGWTGRDPAKVREHIWELASLGVAPPRATPCFYRVGLELLSTASSIDCIGDQSSGEAEFIIVVDEAGAWWVGLGSDHTDRHVETYSIPVSKQICPKPVASALWAYEEVADHWDALELRSWVDDGAGLTLYQEGTLAGMLDPRQTARAYVEQGHGEIGPGTLMFGGTFAALGGIRPRQRLRMELRDPIHERGLVLDYETRWLPFQES</sequence>
<evidence type="ECO:0000313" key="2">
    <source>
        <dbReference type="Proteomes" id="UP000277294"/>
    </source>
</evidence>
<dbReference type="GO" id="GO:0003824">
    <property type="term" value="F:catalytic activity"/>
    <property type="evidence" value="ECO:0007669"/>
    <property type="project" value="InterPro"/>
</dbReference>
<dbReference type="InterPro" id="IPR036663">
    <property type="entry name" value="Fumarylacetoacetase_C_sf"/>
</dbReference>
<dbReference type="SUPFAM" id="SSF56529">
    <property type="entry name" value="FAH"/>
    <property type="match status" value="1"/>
</dbReference>
<keyword evidence="2" id="KW-1185">Reference proteome</keyword>
<dbReference type="InterPro" id="IPR021269">
    <property type="entry name" value="DUF2848"/>
</dbReference>
<dbReference type="AlphaFoldDB" id="A0A3P4AVJ5"/>
<dbReference type="OrthoDB" id="9792678at2"/>
<dbReference type="RefSeq" id="WP_124077275.1">
    <property type="nucleotide sequence ID" value="NZ_UWPJ01000005.1"/>
</dbReference>
<dbReference type="EMBL" id="UWPJ01000005">
    <property type="protein sequence ID" value="VCU68037.1"/>
    <property type="molecule type" value="Genomic_DNA"/>
</dbReference>
<evidence type="ECO:0008006" key="3">
    <source>
        <dbReference type="Google" id="ProtNLM"/>
    </source>
</evidence>
<proteinExistence type="predicted"/>
<dbReference type="Proteomes" id="UP000277294">
    <property type="component" value="Unassembled WGS sequence"/>
</dbReference>
<accession>A0A3P4AVJ5</accession>
<evidence type="ECO:0000313" key="1">
    <source>
        <dbReference type="EMBL" id="VCU68037.1"/>
    </source>
</evidence>
<organism evidence="1 2">
    <name type="scientific">Pigmentiphaga humi</name>
    <dbReference type="NCBI Taxonomy" id="2478468"/>
    <lineage>
        <taxon>Bacteria</taxon>
        <taxon>Pseudomonadati</taxon>
        <taxon>Pseudomonadota</taxon>
        <taxon>Betaproteobacteria</taxon>
        <taxon>Burkholderiales</taxon>
        <taxon>Alcaligenaceae</taxon>
        <taxon>Pigmentiphaga</taxon>
    </lineage>
</organism>
<protein>
    <recommendedName>
        <fullName evidence="3">DUF2848 domain-containing protein</fullName>
    </recommendedName>
</protein>
<gene>
    <name evidence="1" type="ORF">PIGHUM_00084</name>
</gene>
<name>A0A3P4AVJ5_9BURK</name>